<dbReference type="SUPFAM" id="SSF53254">
    <property type="entry name" value="Phosphoglycerate mutase-like"/>
    <property type="match status" value="1"/>
</dbReference>
<gene>
    <name evidence="1" type="ORF">GRAN_0223</name>
</gene>
<dbReference type="PANTHER" id="PTHR48100:SF1">
    <property type="entry name" value="HISTIDINE PHOSPHATASE FAMILY PROTEIN-RELATED"/>
    <property type="match status" value="1"/>
</dbReference>
<accession>A0A4Q0SZZ9</accession>
<comment type="caution">
    <text evidence="1">The sequence shown here is derived from an EMBL/GenBank/DDBJ whole genome shotgun (WGS) entry which is preliminary data.</text>
</comment>
<proteinExistence type="predicted"/>
<keyword evidence="2" id="KW-1185">Reference proteome</keyword>
<dbReference type="GO" id="GO:0016791">
    <property type="term" value="F:phosphatase activity"/>
    <property type="evidence" value="ECO:0007669"/>
    <property type="project" value="TreeGrafter"/>
</dbReference>
<protein>
    <submittedName>
        <fullName evidence="1">Alpha-ribazole-5'-phosphate phosphatase</fullName>
    </submittedName>
</protein>
<dbReference type="EMBL" id="RDSM01000001">
    <property type="protein sequence ID" value="RXH56913.1"/>
    <property type="molecule type" value="Genomic_DNA"/>
</dbReference>
<dbReference type="PIRSF" id="PIRSF000709">
    <property type="entry name" value="6PFK_2-Ptase"/>
    <property type="match status" value="1"/>
</dbReference>
<dbReference type="Proteomes" id="UP000289437">
    <property type="component" value="Unassembled WGS sequence"/>
</dbReference>
<reference evidence="2" key="2">
    <citation type="submission" date="2019-02" db="EMBL/GenBank/DDBJ databases">
        <title>Granulicella sibirica sp. nov., a psychrotolerant acidobacterium isolated from an organic soil layer in forested tundra, West Siberia.</title>
        <authorList>
            <person name="Oshkin I.Y."/>
            <person name="Kulichevskaya I.S."/>
            <person name="Rijpstra W.I.C."/>
            <person name="Sinninghe Damste J.S."/>
            <person name="Rakitin A.L."/>
            <person name="Ravin N.V."/>
            <person name="Dedysh S.N."/>
        </authorList>
    </citation>
    <scope>NUCLEOTIDE SEQUENCE [LARGE SCALE GENOMIC DNA]</scope>
    <source>
        <strain evidence="2">AF10</strain>
    </source>
</reference>
<dbReference type="GO" id="GO:0005737">
    <property type="term" value="C:cytoplasm"/>
    <property type="evidence" value="ECO:0007669"/>
    <property type="project" value="TreeGrafter"/>
</dbReference>
<dbReference type="InterPro" id="IPR029033">
    <property type="entry name" value="His_PPase_superfam"/>
</dbReference>
<dbReference type="AlphaFoldDB" id="A0A4Q0SZZ9"/>
<dbReference type="InterPro" id="IPR050275">
    <property type="entry name" value="PGM_Phosphatase"/>
</dbReference>
<name>A0A4Q0SZZ9_9BACT</name>
<dbReference type="PANTHER" id="PTHR48100">
    <property type="entry name" value="BROAD-SPECIFICITY PHOSPHATASE YOR283W-RELATED"/>
    <property type="match status" value="1"/>
</dbReference>
<evidence type="ECO:0000313" key="2">
    <source>
        <dbReference type="Proteomes" id="UP000289437"/>
    </source>
</evidence>
<dbReference type="Gene3D" id="3.40.50.1240">
    <property type="entry name" value="Phosphoglycerate mutase-like"/>
    <property type="match status" value="1"/>
</dbReference>
<evidence type="ECO:0000313" key="1">
    <source>
        <dbReference type="EMBL" id="RXH56913.1"/>
    </source>
</evidence>
<dbReference type="Pfam" id="PF00300">
    <property type="entry name" value="His_Phos_1"/>
    <property type="match status" value="1"/>
</dbReference>
<dbReference type="InterPro" id="IPR013078">
    <property type="entry name" value="His_Pase_superF_clade-1"/>
</dbReference>
<reference evidence="1 2" key="1">
    <citation type="submission" date="2018-11" db="EMBL/GenBank/DDBJ databases">
        <authorList>
            <person name="Mardanov A.V."/>
            <person name="Ravin N.V."/>
            <person name="Dedysh S.N."/>
        </authorList>
    </citation>
    <scope>NUCLEOTIDE SEQUENCE [LARGE SCALE GENOMIC DNA]</scope>
    <source>
        <strain evidence="1 2">AF10</strain>
    </source>
</reference>
<organism evidence="1 2">
    <name type="scientific">Granulicella sibirica</name>
    <dbReference type="NCBI Taxonomy" id="2479048"/>
    <lineage>
        <taxon>Bacteria</taxon>
        <taxon>Pseudomonadati</taxon>
        <taxon>Acidobacteriota</taxon>
        <taxon>Terriglobia</taxon>
        <taxon>Terriglobales</taxon>
        <taxon>Acidobacteriaceae</taxon>
        <taxon>Granulicella</taxon>
    </lineage>
</organism>
<dbReference type="SMART" id="SM00855">
    <property type="entry name" value="PGAM"/>
    <property type="match status" value="1"/>
</dbReference>
<dbReference type="RefSeq" id="WP_241654259.1">
    <property type="nucleotide sequence ID" value="NZ_RDSM01000001.1"/>
</dbReference>
<sequence length="185" mass="20606">MTEILFIRHAETDSAGTFCGQSDPDVNSVGHEQIEALVASLRGKHLQAVYSSDLFRARTTAEALARSVGVTCRLSPALREIDFGEWEGLTWDEIWKRDRTYAERWVEEFPSLPTPGGETFEAFRSRVLAEVKALARLTAGRRVAVVTHAGVLRIILQDLLGETEAAAWEKTKEYCCLVPYHGVNA</sequence>
<dbReference type="CDD" id="cd07067">
    <property type="entry name" value="HP_PGM_like"/>
    <property type="match status" value="1"/>
</dbReference>